<dbReference type="Gene3D" id="3.30.450.20">
    <property type="entry name" value="PAS domain"/>
    <property type="match status" value="1"/>
</dbReference>
<comment type="caution">
    <text evidence="5">The sequence shown here is derived from an EMBL/GenBank/DDBJ whole genome shotgun (WGS) entry which is preliminary data.</text>
</comment>
<dbReference type="Gene3D" id="1.10.287.130">
    <property type="match status" value="2"/>
</dbReference>
<dbReference type="GO" id="GO:0000155">
    <property type="term" value="F:phosphorelay sensor kinase activity"/>
    <property type="evidence" value="ECO:0007669"/>
    <property type="project" value="InterPro"/>
</dbReference>
<dbReference type="PROSITE" id="PS50110">
    <property type="entry name" value="RESPONSE_REGULATORY"/>
    <property type="match status" value="1"/>
</dbReference>
<dbReference type="Proteomes" id="UP000439903">
    <property type="component" value="Unassembled WGS sequence"/>
</dbReference>
<evidence type="ECO:0000259" key="4">
    <source>
        <dbReference type="PROSITE" id="PS50110"/>
    </source>
</evidence>
<dbReference type="SMART" id="SM00388">
    <property type="entry name" value="HisKA"/>
    <property type="match status" value="1"/>
</dbReference>
<feature type="domain" description="Histidine kinase" evidence="3">
    <location>
        <begin position="651"/>
        <end position="887"/>
    </location>
</feature>
<gene>
    <name evidence="5" type="ORF">F8M41_005288</name>
</gene>
<dbReference type="Pfam" id="PF00512">
    <property type="entry name" value="HisKA"/>
    <property type="match status" value="1"/>
</dbReference>
<dbReference type="Gene3D" id="6.10.250.690">
    <property type="match status" value="1"/>
</dbReference>
<dbReference type="InterPro" id="IPR004358">
    <property type="entry name" value="Sig_transdc_His_kin-like_C"/>
</dbReference>
<comment type="caution">
    <text evidence="2">Lacks conserved residue(s) required for the propagation of feature annotation.</text>
</comment>
<dbReference type="InterPro" id="IPR003594">
    <property type="entry name" value="HATPase_dom"/>
</dbReference>
<keyword evidence="5" id="KW-0808">Transferase</keyword>
<evidence type="ECO:0000259" key="3">
    <source>
        <dbReference type="PROSITE" id="PS50109"/>
    </source>
</evidence>
<proteinExistence type="predicted"/>
<dbReference type="Pfam" id="PF02518">
    <property type="entry name" value="HATPase_c"/>
    <property type="match status" value="1"/>
</dbReference>
<dbReference type="InterPro" id="IPR050956">
    <property type="entry name" value="2C_system_His_kinase"/>
</dbReference>
<organism evidence="5 6">
    <name type="scientific">Gigaspora margarita</name>
    <dbReference type="NCBI Taxonomy" id="4874"/>
    <lineage>
        <taxon>Eukaryota</taxon>
        <taxon>Fungi</taxon>
        <taxon>Fungi incertae sedis</taxon>
        <taxon>Mucoromycota</taxon>
        <taxon>Glomeromycotina</taxon>
        <taxon>Glomeromycetes</taxon>
        <taxon>Diversisporales</taxon>
        <taxon>Gigasporaceae</taxon>
        <taxon>Gigaspora</taxon>
    </lineage>
</organism>
<dbReference type="SUPFAM" id="SSF55781">
    <property type="entry name" value="GAF domain-like"/>
    <property type="match status" value="1"/>
</dbReference>
<dbReference type="Gene3D" id="3.30.450.40">
    <property type="match status" value="1"/>
</dbReference>
<keyword evidence="6" id="KW-1185">Reference proteome</keyword>
<accession>A0A8H4B4P3</accession>
<dbReference type="SUPFAM" id="SSF55874">
    <property type="entry name" value="ATPase domain of HSP90 chaperone/DNA topoisomerase II/histidine kinase"/>
    <property type="match status" value="1"/>
</dbReference>
<dbReference type="OrthoDB" id="5378913at2759"/>
<reference evidence="5 6" key="1">
    <citation type="journal article" date="2019" name="Environ. Microbiol.">
        <title>At the nexus of three kingdoms: the genome of the mycorrhizal fungus Gigaspora margarita provides insights into plant, endobacterial and fungal interactions.</title>
        <authorList>
            <person name="Venice F."/>
            <person name="Ghignone S."/>
            <person name="Salvioli di Fossalunga A."/>
            <person name="Amselem J."/>
            <person name="Novero M."/>
            <person name="Xianan X."/>
            <person name="Sedzielewska Toro K."/>
            <person name="Morin E."/>
            <person name="Lipzen A."/>
            <person name="Grigoriev I.V."/>
            <person name="Henrissat B."/>
            <person name="Martin F.M."/>
            <person name="Bonfante P."/>
        </authorList>
    </citation>
    <scope>NUCLEOTIDE SEQUENCE [LARGE SCALE GENOMIC DNA]</scope>
    <source>
        <strain evidence="5 6">BEG34</strain>
    </source>
</reference>
<evidence type="ECO:0000313" key="5">
    <source>
        <dbReference type="EMBL" id="KAF0559596.1"/>
    </source>
</evidence>
<dbReference type="InterPro" id="IPR036097">
    <property type="entry name" value="HisK_dim/P_sf"/>
</dbReference>
<dbReference type="Pfam" id="PF00072">
    <property type="entry name" value="Response_reg"/>
    <property type="match status" value="1"/>
</dbReference>
<dbReference type="SMART" id="SM00448">
    <property type="entry name" value="REC"/>
    <property type="match status" value="1"/>
</dbReference>
<dbReference type="InterPro" id="IPR001789">
    <property type="entry name" value="Sig_transdc_resp-reg_receiver"/>
</dbReference>
<dbReference type="Gene3D" id="3.40.50.2300">
    <property type="match status" value="1"/>
</dbReference>
<dbReference type="PROSITE" id="PS50109">
    <property type="entry name" value="HIS_KIN"/>
    <property type="match status" value="1"/>
</dbReference>
<keyword evidence="1" id="KW-0597">Phosphoprotein</keyword>
<dbReference type="PANTHER" id="PTHR43719:SF28">
    <property type="entry name" value="PEROXIDE STRESS-ACTIVATED HISTIDINE KINASE MAK1-RELATED"/>
    <property type="match status" value="1"/>
</dbReference>
<dbReference type="InterPro" id="IPR036890">
    <property type="entry name" value="HATPase_C_sf"/>
</dbReference>
<protein>
    <submittedName>
        <fullName evidence="5">Protein-histidine kinase</fullName>
    </submittedName>
</protein>
<dbReference type="InterPro" id="IPR029016">
    <property type="entry name" value="GAF-like_dom_sf"/>
</dbReference>
<dbReference type="Gene3D" id="3.30.565.10">
    <property type="entry name" value="Histidine kinase-like ATPase, C-terminal domain"/>
    <property type="match status" value="1"/>
</dbReference>
<dbReference type="SUPFAM" id="SSF47384">
    <property type="entry name" value="Homodimeric domain of signal transducing histidine kinase"/>
    <property type="match status" value="2"/>
</dbReference>
<dbReference type="InterPro" id="IPR005467">
    <property type="entry name" value="His_kinase_dom"/>
</dbReference>
<dbReference type="PANTHER" id="PTHR43719">
    <property type="entry name" value="TWO-COMPONENT HISTIDINE KINASE"/>
    <property type="match status" value="1"/>
</dbReference>
<keyword evidence="5" id="KW-0418">Kinase</keyword>
<dbReference type="InterPro" id="IPR003661">
    <property type="entry name" value="HisK_dim/P_dom"/>
</dbReference>
<dbReference type="SMART" id="SM00387">
    <property type="entry name" value="HATPase_c"/>
    <property type="match status" value="1"/>
</dbReference>
<dbReference type="PRINTS" id="PR00344">
    <property type="entry name" value="BCTRLSENSOR"/>
</dbReference>
<feature type="domain" description="Response regulatory" evidence="4">
    <location>
        <begin position="1072"/>
        <end position="1211"/>
    </location>
</feature>
<dbReference type="EMBL" id="WTPW01000016">
    <property type="protein sequence ID" value="KAF0559596.1"/>
    <property type="molecule type" value="Genomic_DNA"/>
</dbReference>
<dbReference type="CDD" id="cd17546">
    <property type="entry name" value="REC_hyHK_CKI1_RcsC-like"/>
    <property type="match status" value="1"/>
</dbReference>
<dbReference type="CDD" id="cd00082">
    <property type="entry name" value="HisKA"/>
    <property type="match status" value="2"/>
</dbReference>
<evidence type="ECO:0000313" key="6">
    <source>
        <dbReference type="Proteomes" id="UP000439903"/>
    </source>
</evidence>
<name>A0A8H4B4P3_GIGMA</name>
<dbReference type="SUPFAM" id="SSF52172">
    <property type="entry name" value="CheY-like"/>
    <property type="match status" value="2"/>
</dbReference>
<dbReference type="AlphaFoldDB" id="A0A8H4B4P3"/>
<dbReference type="InterPro" id="IPR011006">
    <property type="entry name" value="CheY-like_superfamily"/>
</dbReference>
<evidence type="ECO:0000256" key="2">
    <source>
        <dbReference type="PROSITE-ProRule" id="PRU00169"/>
    </source>
</evidence>
<sequence length="1214" mass="138472">MSLPKNNKQNFINAVYNFDWSSTPLGPMDSWDPALKNAVALCLQTEFPSIIYTGPDWIQIYNEASKSILMTKHAYALGKPFNEIWPEAYEYVVGTQFESVKMTGKGLFNKDQLYLLERDGYIEEAYFNYTCSPIFKSDGSICGMLVIAQETTQKLLNARRLKMLGEFGRRITEAESLESACHIITKVLGDNNTDIPYAMIYLVDRKLNSTSESLIARLITTTFDYDSESGWHFPDNLPETPEIIDLVKDVDKNYNTFIELKREAATYSFLKCDSWPLQLLINDGDHIKVLLNDGSQVVLLLTKISLSEDQVLFAILICGINPRRTLDEKYMEFLKLITNHMNTCLLHARSIEEERKRSKSLAELNRQKVLFFQGISHELKTPLTLMLSPLDDIINASPQKAPIMSHLQIIRPGEESKIKGLDKGADDYLIKPFSTRELITRIRANIVLSNLRRKILFQQYKQEGTKQLLLTISNKILSGLDLNETLLDIIKDIHHKLPSERILIISNDQSEFKNNKIVALYDGSESIPSKNNLFNEANNKSKSTRILTNLQLNNNSGVNIYLDLYCDDVCKNVSVLSVEIRLNHTCWGWIKLYRSPNSIWLDSEIELLQQISNQISLNITHVNILKENAEKEVKIKAVEVANKAKSQILANTSHELRTPLGAIVGILSSFENTSLNTDQKDMINIMTHASDIVLSIVNDILNAVSLETRKVTLINRTFDLLELFEDTIENFGKRAGAKKIDLIVNCEIDSFPTYVKSDPDRLKQVLFHLLSNSIKFTDKGKIVLSISIQLQEVIDKDKEKPTYGQMIHRGCLLIELYNTGIGMDSEYIKHAWQSFSQGDMSITKMQDVTGLGLSICKHLVEINGGEIKVDSELGKGSKFWFTWNVELLSSNTSLLSPQFDRMNYELPQYIKQKRILIIHSVEEARNALLNYFKKIQKVDVFDTFDKGIRAAKKYKELNNQFAYDIIFISLYETNEDEIMKTMLELRGLDKNNNNLVIIFIIFPTNEANELVKRLIEQIGGTITILYTPITWKKIINLFINMERNYVTIENLFIKSEDTNQDIKKSDSEKSKCILCVDDNHISLENTLRQVSKLGYSTISATNGLEAINLIDSKFRSLGDAYSNSFYSNMDQLKPCRISLILTECNLPMMSGFDISQAIRAMKPPISDIPIVVLTALSMEEIRNKCIESGINDYLAKPLKIEELKKVFTKWISEN</sequence>
<evidence type="ECO:0000256" key="1">
    <source>
        <dbReference type="ARBA" id="ARBA00022553"/>
    </source>
</evidence>